<dbReference type="SUPFAM" id="SSF50978">
    <property type="entry name" value="WD40 repeat-like"/>
    <property type="match status" value="2"/>
</dbReference>
<dbReference type="InterPro" id="IPR038765">
    <property type="entry name" value="Papain-like_cys_pep_sf"/>
</dbReference>
<dbReference type="OrthoDB" id="16516at2759"/>
<dbReference type="GO" id="GO:0046872">
    <property type="term" value="F:metal ion binding"/>
    <property type="evidence" value="ECO:0007669"/>
    <property type="project" value="UniProtKB-KW"/>
</dbReference>
<keyword evidence="9 11" id="KW-0378">Hydrolase</keyword>
<dbReference type="Gene3D" id="3.90.70.10">
    <property type="entry name" value="Cysteine proteinases"/>
    <property type="match status" value="1"/>
</dbReference>
<gene>
    <name evidence="11" type="primary">PAN2</name>
    <name evidence="13" type="ORF">CANVERA_P1458</name>
</gene>
<feature type="binding site" evidence="11">
    <location>
        <position position="926"/>
    </location>
    <ligand>
        <name>a divalent metal cation</name>
        <dbReference type="ChEBI" id="CHEBI:60240"/>
        <note>catalytic</note>
    </ligand>
</feature>
<dbReference type="Pfam" id="PF00929">
    <property type="entry name" value="RNase_T"/>
    <property type="match status" value="1"/>
</dbReference>
<feature type="domain" description="USP" evidence="12">
    <location>
        <begin position="520"/>
        <end position="868"/>
    </location>
</feature>
<evidence type="ECO:0000256" key="9">
    <source>
        <dbReference type="ARBA" id="ARBA00022801"/>
    </source>
</evidence>
<dbReference type="InterPro" id="IPR036397">
    <property type="entry name" value="RNaseH_sf"/>
</dbReference>
<reference evidence="13" key="1">
    <citation type="submission" date="2022-12" db="EMBL/GenBank/DDBJ databases">
        <authorList>
            <person name="Brejova B."/>
        </authorList>
    </citation>
    <scope>NUCLEOTIDE SEQUENCE</scope>
</reference>
<evidence type="ECO:0000313" key="13">
    <source>
        <dbReference type="EMBL" id="CAI5756941.1"/>
    </source>
</evidence>
<evidence type="ECO:0000256" key="6">
    <source>
        <dbReference type="ARBA" id="ARBA00022722"/>
    </source>
</evidence>
<dbReference type="GO" id="GO:0000932">
    <property type="term" value="C:P-body"/>
    <property type="evidence" value="ECO:0007669"/>
    <property type="project" value="TreeGrafter"/>
</dbReference>
<dbReference type="InterPro" id="IPR030843">
    <property type="entry name" value="PAN2"/>
</dbReference>
<dbReference type="HAMAP" id="MF_03182">
    <property type="entry name" value="PAN2"/>
    <property type="match status" value="1"/>
</dbReference>
<keyword evidence="14" id="KW-1185">Reference proteome</keyword>
<dbReference type="Pfam" id="PF13423">
    <property type="entry name" value="UCH_1"/>
    <property type="match status" value="1"/>
</dbReference>
<comment type="activity regulation">
    <text evidence="11">Positively regulated by the regulatory subunit PAN3.</text>
</comment>
<evidence type="ECO:0000256" key="8">
    <source>
        <dbReference type="ARBA" id="ARBA00022737"/>
    </source>
</evidence>
<dbReference type="AlphaFoldDB" id="A0A9W4TUR2"/>
<dbReference type="SUPFAM" id="SSF54001">
    <property type="entry name" value="Cysteine proteinases"/>
    <property type="match status" value="1"/>
</dbReference>
<organism evidence="13 14">
    <name type="scientific">Candida verbasci</name>
    <dbReference type="NCBI Taxonomy" id="1227364"/>
    <lineage>
        <taxon>Eukaryota</taxon>
        <taxon>Fungi</taxon>
        <taxon>Dikarya</taxon>
        <taxon>Ascomycota</taxon>
        <taxon>Saccharomycotina</taxon>
        <taxon>Pichiomycetes</taxon>
        <taxon>Debaryomycetaceae</taxon>
        <taxon>Candida/Lodderomyces clade</taxon>
        <taxon>Candida</taxon>
    </lineage>
</organism>
<evidence type="ECO:0000256" key="7">
    <source>
        <dbReference type="ARBA" id="ARBA00022723"/>
    </source>
</evidence>
<dbReference type="EMBL" id="CANTUO010000001">
    <property type="protein sequence ID" value="CAI5756941.1"/>
    <property type="molecule type" value="Genomic_DNA"/>
</dbReference>
<keyword evidence="10 11" id="KW-0269">Exonuclease</keyword>
<dbReference type="GO" id="GO:0031251">
    <property type="term" value="C:PAN complex"/>
    <property type="evidence" value="ECO:0007669"/>
    <property type="project" value="UniProtKB-UniRule"/>
</dbReference>
<dbReference type="InterPro" id="IPR050785">
    <property type="entry name" value="PAN2-PAN3_catalytic_subunit"/>
</dbReference>
<evidence type="ECO:0000256" key="10">
    <source>
        <dbReference type="ARBA" id="ARBA00022839"/>
    </source>
</evidence>
<dbReference type="GO" id="GO:0006397">
    <property type="term" value="P:mRNA processing"/>
    <property type="evidence" value="ECO:0007669"/>
    <property type="project" value="UniProtKB-KW"/>
</dbReference>
<dbReference type="InterPro" id="IPR013520">
    <property type="entry name" value="Ribonucl_H"/>
</dbReference>
<keyword evidence="7 11" id="KW-0479">Metal-binding</keyword>
<dbReference type="PANTHER" id="PTHR15728:SF0">
    <property type="entry name" value="PAN2-PAN3 DEADENYLATION COMPLEX CATALYTIC SUBUNIT PAN2"/>
    <property type="match status" value="1"/>
</dbReference>
<evidence type="ECO:0000256" key="1">
    <source>
        <dbReference type="ARBA" id="ARBA00001663"/>
    </source>
</evidence>
<dbReference type="InterPro" id="IPR015943">
    <property type="entry name" value="WD40/YVTN_repeat-like_dom_sf"/>
</dbReference>
<dbReference type="InterPro" id="IPR036322">
    <property type="entry name" value="WD40_repeat_dom_sf"/>
</dbReference>
<comment type="caution">
    <text evidence="11">Lacks conserved residue(s) required for the propagation of feature annotation.</text>
</comment>
<comment type="function">
    <text evidence="11">Catalytic subunit of the poly(A)-nuclease (PAN) deadenylation complex, one of two cytoplasmic mRNA deadenylases involved in mRNA turnover. PAN specifically shortens poly(A) tails of RNA and the activity is stimulated by poly(A)-binding protein PAB1. PAN deadenylation is followed by rapid degradation of the shortened mRNA tails by the CCR4-NOT complex. Deadenylated mRNAs are then degraded by two alternative mechanisms, namely exosome-mediated 3'-5' exonucleolytic degradation, or deadenlyation-dependent mRNA decaping and subsequent 5'-3' exonucleolytic degradation by XRN1. May also be involved in post-transcriptional maturation of mRNA poly(A) tails.</text>
</comment>
<dbReference type="InterPro" id="IPR028881">
    <property type="entry name" value="PAN2_UCH_dom"/>
</dbReference>
<comment type="domain">
    <text evidence="11">Contains a pseudo-UCH domain. This ubiquitin C-terminal hydrolase (UCH)-like or ubiquitin specific protease (USP)-like domain is predicted to be catalytically inactive because it lacks the active site catalytic triad characteristic of thiol proteases, with residues at the equivalent structural positions that are incompatible with catalysis, and it cannot bind ubiquitin. It functions as a structural scaffold for intra- and intermolecular interactions in the complex.</text>
</comment>
<evidence type="ECO:0000313" key="14">
    <source>
        <dbReference type="Proteomes" id="UP001152885"/>
    </source>
</evidence>
<dbReference type="Gene3D" id="3.30.420.10">
    <property type="entry name" value="Ribonuclease H-like superfamily/Ribonuclease H"/>
    <property type="match status" value="1"/>
</dbReference>
<evidence type="ECO:0000256" key="11">
    <source>
        <dbReference type="HAMAP-Rule" id="MF_03182"/>
    </source>
</evidence>
<dbReference type="GO" id="GO:0003676">
    <property type="term" value="F:nucleic acid binding"/>
    <property type="evidence" value="ECO:0007669"/>
    <property type="project" value="InterPro"/>
</dbReference>
<feature type="binding site" evidence="11">
    <location>
        <position position="1083"/>
    </location>
    <ligand>
        <name>a divalent metal cation</name>
        <dbReference type="ChEBI" id="CHEBI:60240"/>
        <note>catalytic</note>
    </ligand>
</feature>
<dbReference type="GO" id="GO:0000289">
    <property type="term" value="P:nuclear-transcribed mRNA poly(A) tail shortening"/>
    <property type="evidence" value="ECO:0007669"/>
    <property type="project" value="UniProtKB-UniRule"/>
</dbReference>
<comment type="subcellular location">
    <subcellularLocation>
        <location evidence="2 11">Cytoplasm</location>
    </subcellularLocation>
</comment>
<accession>A0A9W4TUR2</accession>
<proteinExistence type="inferred from homology"/>
<dbReference type="GO" id="GO:0004535">
    <property type="term" value="F:poly(A)-specific ribonuclease activity"/>
    <property type="evidence" value="ECO:0007669"/>
    <property type="project" value="UniProtKB-UniRule"/>
</dbReference>
<comment type="cofactor">
    <cofactor evidence="11">
        <name>a divalent metal cation</name>
        <dbReference type="ChEBI" id="CHEBI:60240"/>
    </cofactor>
    <text evidence="11">Binds 2 metal cations per subunit in the catalytic exonuclease domain.</text>
</comment>
<dbReference type="FunFam" id="3.30.420.10:FF:000028">
    <property type="entry name" value="PAN2-PAN3 deadenylation complex catalytic subunit PAN2"/>
    <property type="match status" value="1"/>
</dbReference>
<dbReference type="InterPro" id="IPR028889">
    <property type="entry name" value="USP"/>
</dbReference>
<evidence type="ECO:0000259" key="12">
    <source>
        <dbReference type="PROSITE" id="PS50235"/>
    </source>
</evidence>
<dbReference type="PANTHER" id="PTHR15728">
    <property type="entry name" value="DEADENYLATION COMPLEX CATALYTIC SUBUNIT PAN2"/>
    <property type="match status" value="1"/>
</dbReference>
<keyword evidence="5 11" id="KW-0507">mRNA processing</keyword>
<keyword evidence="6 11" id="KW-0540">Nuclease</keyword>
<comment type="caution">
    <text evidence="13">The sequence shown here is derived from an EMBL/GenBank/DDBJ whole genome shotgun (WGS) entry which is preliminary data.</text>
</comment>
<comment type="catalytic activity">
    <reaction evidence="1 11">
        <text>Exonucleolytic cleavage of poly(A) to 5'-AMP.</text>
        <dbReference type="EC" id="3.1.13.4"/>
    </reaction>
</comment>
<dbReference type="EC" id="3.1.13.4" evidence="11"/>
<dbReference type="SMART" id="SM00479">
    <property type="entry name" value="EXOIII"/>
    <property type="match status" value="1"/>
</dbReference>
<evidence type="ECO:0000256" key="2">
    <source>
        <dbReference type="ARBA" id="ARBA00004496"/>
    </source>
</evidence>
<keyword evidence="8" id="KW-0677">Repeat</keyword>
<comment type="subunit">
    <text evidence="11">Forms a heterotrimer with an asymmetric homodimer of the regulatory subunit PAN3 to form the poly(A)-nuclease (PAN) deadenylation complex.</text>
</comment>
<dbReference type="SUPFAM" id="SSF53098">
    <property type="entry name" value="Ribonuclease H-like"/>
    <property type="match status" value="1"/>
</dbReference>
<evidence type="ECO:0000256" key="3">
    <source>
        <dbReference type="ARBA" id="ARBA00022490"/>
    </source>
</evidence>
<keyword evidence="4" id="KW-0853">WD repeat</keyword>
<dbReference type="InterPro" id="IPR048841">
    <property type="entry name" value="PAN2_N"/>
</dbReference>
<feature type="binding site" evidence="11">
    <location>
        <position position="924"/>
    </location>
    <ligand>
        <name>a divalent metal cation</name>
        <dbReference type="ChEBI" id="CHEBI:60240"/>
        <note>catalytic</note>
    </ligand>
</feature>
<evidence type="ECO:0000256" key="5">
    <source>
        <dbReference type="ARBA" id="ARBA00022664"/>
    </source>
</evidence>
<comment type="domain">
    <text evidence="11">The linker, or PAN3 interaction domain (PID), between the WD40 repeats and the pseudo-UCH domain mediates interaction with PAN3.</text>
</comment>
<dbReference type="Proteomes" id="UP001152885">
    <property type="component" value="Unassembled WGS sequence"/>
</dbReference>
<sequence length="1123" mass="129742">MDGWNEITRVAVSPSDNNNKNYDSVITSLLFDSVQSLVWISDSNGYTKSYLNNQSTAPYQFELYPYTKFNNSDSNPFSQSNSVRKILSHKQGILSLQMNQLNFTSRRGLPIANFNKEVLKDEKFKKLNSMTFNTMNSANELIVSNENTLFNIDLNKSALSTLDYSSNDISILNSSSKFLTIGNNNGTLSLFDSNSNSIVKDFNTHNGYISDLDVRGNYIATCGYSIKPRKYNLNQQPEYMIDPLVNIYDIRNMKAIAPVPFPAGATSIRFHPKLSNIIIIASLTGQIQFVDIFDQSNVYLYQANLLNSQSQISPKMSNLEINENGDYILFNDSSSNIHLWSITNSGSISKSFVNFPESIEQPDIVENKDDTFIDIDDTIPLSIIGMPYYKELLLSNYPYELKYVKETANLPNQIDMDMIIQYNKHNKIMPFDSKKFSNYFNDEYRSLKESKDLQVPKFISEKNEDDGGENEELPDDSIFEFKSDESKVPKCYSRLQIQYSKFGVKDFDFSYYNKSNGQYCGLENHTDNSYINSLLQLYRFQPTLYNQITTTLNKEWLPTDFIESQPEGSSILNELAYLFDMMYKAKSNNVKIYNFTQVMNHNEEVKLLNLINVNELLNLNSQEVRGLIISFNNFLLNQLSKDFNSQFEESFNSTKLSYEIVVEGNGHLFDKRYGSMFSLELITPPNNMLNKMSVLVNSNQNNLGTVRKNINILTYLEFSMNQYKTIPCQQCQQFHNLEIKTSIIELPKVLVLNVNLNNEEFELINNFKKWLVPEFYAIKNNKNNNGYSFKAYPTNKEEAKYELLGYICEISHHADVLRNGTHSLVSYIKTENGWFLFNDFLVMPISEDEVYNLNLTWKKPVIILYQQEDQPKFKYFSDYSNFQGDDSILYRDHFAGPIRESYQKEYKLLTKSEAPKPGTLVAIDAEFVVLNPEELEISYNGDKKLIKPKQLSLARISVLRGCDGIAFIDDYIVHTSHIYDYLTNFSGIEQNDLNLNKSSKNLTTLQTTYRKLWLLLNLGVIFIGHGLYNDFRTINLQVPQEQIRDTLILYYKADFKRQLSLKFLAYILLQKKVQSGNHDSIEDANTALLLYKKYLKLTEAGTFENALDYIYSEGQQLRYRVPE</sequence>
<feature type="binding site" evidence="11">
    <location>
        <position position="1030"/>
    </location>
    <ligand>
        <name>a divalent metal cation</name>
        <dbReference type="ChEBI" id="CHEBI:60240"/>
        <note>catalytic</note>
    </ligand>
</feature>
<dbReference type="PROSITE" id="PS50235">
    <property type="entry name" value="USP_3"/>
    <property type="match status" value="1"/>
</dbReference>
<evidence type="ECO:0000256" key="4">
    <source>
        <dbReference type="ARBA" id="ARBA00022574"/>
    </source>
</evidence>
<dbReference type="InterPro" id="IPR012337">
    <property type="entry name" value="RNaseH-like_sf"/>
</dbReference>
<comment type="similarity">
    <text evidence="11">Belongs to the peptidase C19 family. PAN2 subfamily.</text>
</comment>
<dbReference type="Pfam" id="PF20770">
    <property type="entry name" value="PAN2_N"/>
    <property type="match status" value="1"/>
</dbReference>
<keyword evidence="3 11" id="KW-0963">Cytoplasm</keyword>
<dbReference type="Gene3D" id="2.130.10.10">
    <property type="entry name" value="YVTN repeat-like/Quinoprotein amine dehydrogenase"/>
    <property type="match status" value="1"/>
</dbReference>
<protein>
    <recommendedName>
        <fullName evidence="11">PAN2-PAN3 deadenylation complex catalytic subunit PAN2</fullName>
        <ecNumber evidence="11">3.1.13.4</ecNumber>
    </recommendedName>
    <alternativeName>
        <fullName evidence="11">PAB1P-dependent poly(A)-specific ribonuclease</fullName>
    </alternativeName>
    <alternativeName>
        <fullName evidence="11">Poly(A)-nuclease deadenylation complex subunit 2</fullName>
        <shortName evidence="11">PAN deadenylation complex subunit 2</shortName>
    </alternativeName>
</protein>
<name>A0A9W4TUR2_9ASCO</name>
<dbReference type="CDD" id="cd06143">
    <property type="entry name" value="PAN2_exo"/>
    <property type="match status" value="1"/>
</dbReference>